<organism evidence="1 2">
    <name type="scientific">Albula glossodonta</name>
    <name type="common">roundjaw bonefish</name>
    <dbReference type="NCBI Taxonomy" id="121402"/>
    <lineage>
        <taxon>Eukaryota</taxon>
        <taxon>Metazoa</taxon>
        <taxon>Chordata</taxon>
        <taxon>Craniata</taxon>
        <taxon>Vertebrata</taxon>
        <taxon>Euteleostomi</taxon>
        <taxon>Actinopterygii</taxon>
        <taxon>Neopterygii</taxon>
        <taxon>Teleostei</taxon>
        <taxon>Albuliformes</taxon>
        <taxon>Albulidae</taxon>
        <taxon>Albula</taxon>
    </lineage>
</organism>
<name>A0A8T2NYG0_9TELE</name>
<evidence type="ECO:0000313" key="1">
    <source>
        <dbReference type="EMBL" id="KAG9344171.1"/>
    </source>
</evidence>
<comment type="caution">
    <text evidence="1">The sequence shown here is derived from an EMBL/GenBank/DDBJ whole genome shotgun (WGS) entry which is preliminary data.</text>
</comment>
<proteinExistence type="predicted"/>
<feature type="non-terminal residue" evidence="1">
    <location>
        <position position="155"/>
    </location>
</feature>
<reference evidence="1" key="1">
    <citation type="thesis" date="2021" institute="BYU ScholarsArchive" country="Provo, UT, USA">
        <title>Applications of and Algorithms for Genome Assembly and Genomic Analyses with an Emphasis on Marine Teleosts.</title>
        <authorList>
            <person name="Pickett B.D."/>
        </authorList>
    </citation>
    <scope>NUCLEOTIDE SEQUENCE</scope>
    <source>
        <strain evidence="1">HI-2016</strain>
    </source>
</reference>
<accession>A0A8T2NYG0</accession>
<keyword evidence="2" id="KW-1185">Reference proteome</keyword>
<protein>
    <submittedName>
        <fullName evidence="1">Uncharacterized protein</fullName>
    </submittedName>
</protein>
<evidence type="ECO:0000313" key="2">
    <source>
        <dbReference type="Proteomes" id="UP000824540"/>
    </source>
</evidence>
<dbReference type="AlphaFoldDB" id="A0A8T2NYG0"/>
<dbReference type="EMBL" id="JAFBMS010000021">
    <property type="protein sequence ID" value="KAG9344171.1"/>
    <property type="molecule type" value="Genomic_DNA"/>
</dbReference>
<gene>
    <name evidence="1" type="ORF">JZ751_012655</name>
</gene>
<dbReference type="Proteomes" id="UP000824540">
    <property type="component" value="Unassembled WGS sequence"/>
</dbReference>
<sequence length="155" mass="17705">NVSRRHFCFLKENEERLDLQQGDPQQLTRHTNMWHCGKCSTLVTSAPRTAVAPADQRCCLATAQQHLLAGVESFCVRCAPNKRAEDLWIPVKIRRRSVQPGPFVLRQCPPQSPVLRVPVMPRSARDAPRLLLHLPRALLQPLDHLRRRTRCANIP</sequence>